<evidence type="ECO:0000313" key="2">
    <source>
        <dbReference type="EMBL" id="SLN59455.1"/>
    </source>
</evidence>
<dbReference type="InterPro" id="IPR000182">
    <property type="entry name" value="GNAT_dom"/>
</dbReference>
<name>A0A1Y5TDD6_9RHOB</name>
<dbReference type="Pfam" id="PF13302">
    <property type="entry name" value="Acetyltransf_3"/>
    <property type="match status" value="1"/>
</dbReference>
<dbReference type="PROSITE" id="PS51186">
    <property type="entry name" value="GNAT"/>
    <property type="match status" value="1"/>
</dbReference>
<dbReference type="PANTHER" id="PTHR43792">
    <property type="entry name" value="GNAT FAMILY, PUTATIVE (AFU_ORTHOLOGUE AFUA_3G00765)-RELATED-RELATED"/>
    <property type="match status" value="1"/>
</dbReference>
<evidence type="ECO:0000313" key="3">
    <source>
        <dbReference type="Proteomes" id="UP000193900"/>
    </source>
</evidence>
<dbReference type="AlphaFoldDB" id="A0A1Y5TDD6"/>
<protein>
    <recommendedName>
        <fullName evidence="1">N-acetyltransferase domain-containing protein</fullName>
    </recommendedName>
</protein>
<sequence>MTEGETTARLTLRPLGPDDAPALHAIVSDLAVVRELGPFWWPLDFDKTASRARPHIGDGFVWGLFEGDTLIGSVGVTGGEIGYMLRQDRWGRGLAREAATAALDRAFGPMALQQVGARVWADNAPSLALLHRLGFVETGRHTEMAPARGVRTAGVDLRLDSAAWRALRGQGE</sequence>
<dbReference type="SUPFAM" id="SSF55729">
    <property type="entry name" value="Acyl-CoA N-acyltransferases (Nat)"/>
    <property type="match status" value="1"/>
</dbReference>
<dbReference type="InterPro" id="IPR016181">
    <property type="entry name" value="Acyl_CoA_acyltransferase"/>
</dbReference>
<dbReference type="GO" id="GO:0016747">
    <property type="term" value="F:acyltransferase activity, transferring groups other than amino-acyl groups"/>
    <property type="evidence" value="ECO:0007669"/>
    <property type="project" value="InterPro"/>
</dbReference>
<dbReference type="Proteomes" id="UP000193900">
    <property type="component" value="Unassembled WGS sequence"/>
</dbReference>
<dbReference type="OrthoDB" id="6293260at2"/>
<gene>
    <name evidence="2" type="ORF">ROA7023_02726</name>
</gene>
<feature type="domain" description="N-acetyltransferase" evidence="1">
    <location>
        <begin position="10"/>
        <end position="162"/>
    </location>
</feature>
<dbReference type="EMBL" id="FWFZ01000014">
    <property type="protein sequence ID" value="SLN59455.1"/>
    <property type="molecule type" value="Genomic_DNA"/>
</dbReference>
<accession>A0A1Y5TDD6</accession>
<dbReference type="Gene3D" id="3.40.630.30">
    <property type="match status" value="1"/>
</dbReference>
<dbReference type="InterPro" id="IPR051531">
    <property type="entry name" value="N-acetyltransferase"/>
</dbReference>
<keyword evidence="3" id="KW-1185">Reference proteome</keyword>
<organism evidence="2 3">
    <name type="scientific">Roseisalinus antarcticus</name>
    <dbReference type="NCBI Taxonomy" id="254357"/>
    <lineage>
        <taxon>Bacteria</taxon>
        <taxon>Pseudomonadati</taxon>
        <taxon>Pseudomonadota</taxon>
        <taxon>Alphaproteobacteria</taxon>
        <taxon>Rhodobacterales</taxon>
        <taxon>Roseobacteraceae</taxon>
        <taxon>Roseisalinus</taxon>
    </lineage>
</organism>
<evidence type="ECO:0000259" key="1">
    <source>
        <dbReference type="PROSITE" id="PS51186"/>
    </source>
</evidence>
<dbReference type="RefSeq" id="WP_159458507.1">
    <property type="nucleotide sequence ID" value="NZ_FWFZ01000014.1"/>
</dbReference>
<proteinExistence type="predicted"/>
<reference evidence="2 3" key="1">
    <citation type="submission" date="2017-03" db="EMBL/GenBank/DDBJ databases">
        <authorList>
            <person name="Afonso C.L."/>
            <person name="Miller P.J."/>
            <person name="Scott M.A."/>
            <person name="Spackman E."/>
            <person name="Goraichik I."/>
            <person name="Dimitrov K.M."/>
            <person name="Suarez D.L."/>
            <person name="Swayne D.E."/>
        </authorList>
    </citation>
    <scope>NUCLEOTIDE SEQUENCE [LARGE SCALE GENOMIC DNA]</scope>
    <source>
        <strain evidence="2 3">CECT 7023</strain>
    </source>
</reference>